<reference evidence="1 2" key="1">
    <citation type="journal article" date="2016" name="Stand. Genomic Sci.">
        <title>Complete genome sequence and genomic characterization of Microcystis panniformis FACHB 1757 by third-generation sequencing.</title>
        <authorList>
            <person name="Zhang J.Y."/>
            <person name="Guan R."/>
            <person name="Zhang H.J."/>
            <person name="Li H."/>
            <person name="Xiao P."/>
            <person name="Yu G.L."/>
            <person name="Du L."/>
            <person name="Cao D.M."/>
            <person name="Zhu B.C."/>
            <person name="Li R.H."/>
            <person name="Lu Z.H."/>
        </authorList>
    </citation>
    <scope>NUCLEOTIDE SEQUENCE [LARGE SCALE GENOMIC DNA]</scope>
    <source>
        <strain evidence="1 2">FACHB-1757</strain>
    </source>
</reference>
<evidence type="ECO:0000313" key="1">
    <source>
        <dbReference type="EMBL" id="AKV66846.1"/>
    </source>
</evidence>
<keyword evidence="2" id="KW-1185">Reference proteome</keyword>
<gene>
    <name evidence="1" type="ORF">VL20_1694</name>
</gene>
<protein>
    <submittedName>
        <fullName evidence="1">Uncharacterized protein</fullName>
    </submittedName>
</protein>
<accession>A0A0K1RYR4</accession>
<dbReference type="EMBL" id="CP011339">
    <property type="protein sequence ID" value="AKV66846.1"/>
    <property type="molecule type" value="Genomic_DNA"/>
</dbReference>
<name>A0A0K1RYR4_9CHRO</name>
<dbReference type="AlphaFoldDB" id="A0A0K1RYR4"/>
<dbReference type="Proteomes" id="UP000068167">
    <property type="component" value="Chromosome"/>
</dbReference>
<dbReference type="KEGG" id="mpk:VL20_1694"/>
<proteinExistence type="predicted"/>
<dbReference type="PATRIC" id="fig|1638788.3.peg.1701"/>
<sequence>MSNIPIPLRSQGRLYLEGLKTYKTCDRIYLVVEVEVFSPKVIR</sequence>
<organism evidence="1 2">
    <name type="scientific">Microcystis panniformis FACHB-1757</name>
    <dbReference type="NCBI Taxonomy" id="1638788"/>
    <lineage>
        <taxon>Bacteria</taxon>
        <taxon>Bacillati</taxon>
        <taxon>Cyanobacteriota</taxon>
        <taxon>Cyanophyceae</taxon>
        <taxon>Oscillatoriophycideae</taxon>
        <taxon>Chroococcales</taxon>
        <taxon>Microcystaceae</taxon>
        <taxon>Microcystis</taxon>
    </lineage>
</organism>
<evidence type="ECO:0000313" key="2">
    <source>
        <dbReference type="Proteomes" id="UP000068167"/>
    </source>
</evidence>